<dbReference type="Proteomes" id="UP000002534">
    <property type="component" value="Chromosome"/>
</dbReference>
<name>Q0C6P2_SYNC1</name>
<sequence>MEMKNQRLAPDRKTAPYQQDCFSNCQGFDLSLVVILFSRDTRKSVCTY</sequence>
<keyword evidence="2" id="KW-1185">Reference proteome</keyword>
<reference evidence="2" key="1">
    <citation type="submission" date="2005-10" db="EMBL/GenBank/DDBJ databases">
        <title>Complete sequence of Pelobacter carbinolicus DSM 2380.</title>
        <authorList>
            <person name="Copeland A."/>
            <person name="Lucas S."/>
            <person name="Lapidus A."/>
            <person name="Barry K."/>
            <person name="Detter J.C."/>
            <person name="Glavina T."/>
            <person name="Hammon N."/>
            <person name="Israni S."/>
            <person name="Pitluck S."/>
            <person name="Chertkov O."/>
            <person name="Schmutz J."/>
            <person name="Larimer F."/>
            <person name="Land M."/>
            <person name="Kyrpides N."/>
            <person name="Ivanova N."/>
            <person name="Richardson P."/>
        </authorList>
    </citation>
    <scope>NUCLEOTIDE SEQUENCE [LARGE SCALE GENOMIC DNA]</scope>
    <source>
        <strain evidence="2">DSM 2380 / NBRC 103641 / GraBd1</strain>
    </source>
</reference>
<dbReference type="STRING" id="338963.Pcar_3275"/>
<gene>
    <name evidence="1" type="ordered locus">Pcar_3275</name>
</gene>
<proteinExistence type="predicted"/>
<dbReference type="KEGG" id="pca:Pcar_3275"/>
<evidence type="ECO:0000313" key="1">
    <source>
        <dbReference type="EMBL" id="ABI81895.1"/>
    </source>
</evidence>
<dbReference type="AlphaFoldDB" id="Q0C6P2"/>
<evidence type="ECO:0000313" key="2">
    <source>
        <dbReference type="Proteomes" id="UP000002534"/>
    </source>
</evidence>
<reference evidence="1 2" key="2">
    <citation type="journal article" date="2012" name="BMC Genomics">
        <title>The genome of Pelobacter carbinolicus reveals surprising metabolic capabilities and physiological features.</title>
        <authorList>
            <person name="Aklujkar M."/>
            <person name="Haveman S.A."/>
            <person name="Didonato R.Jr."/>
            <person name="Chertkov O."/>
            <person name="Han C.S."/>
            <person name="Land M.L."/>
            <person name="Brown P."/>
            <person name="Lovley D.R."/>
        </authorList>
    </citation>
    <scope>NUCLEOTIDE SEQUENCE [LARGE SCALE GENOMIC DNA]</scope>
    <source>
        <strain evidence="2">DSM 2380 / NBRC 103641 / GraBd1</strain>
    </source>
</reference>
<protein>
    <submittedName>
        <fullName evidence="1">Uncharacterized protein</fullName>
    </submittedName>
</protein>
<dbReference type="HOGENOM" id="CLU_3155985_0_0_7"/>
<dbReference type="EMBL" id="CP000142">
    <property type="protein sequence ID" value="ABI81895.1"/>
    <property type="molecule type" value="Genomic_DNA"/>
</dbReference>
<accession>Q0C6P2</accession>
<organism evidence="1 2">
    <name type="scientific">Syntrophotalea carbinolica (strain DSM 2380 / NBRC 103641 / GraBd1)</name>
    <name type="common">Pelobacter carbinolicus</name>
    <dbReference type="NCBI Taxonomy" id="338963"/>
    <lineage>
        <taxon>Bacteria</taxon>
        <taxon>Pseudomonadati</taxon>
        <taxon>Thermodesulfobacteriota</taxon>
        <taxon>Desulfuromonadia</taxon>
        <taxon>Desulfuromonadales</taxon>
        <taxon>Syntrophotaleaceae</taxon>
        <taxon>Syntrophotalea</taxon>
    </lineage>
</organism>